<dbReference type="InterPro" id="IPR001129">
    <property type="entry name" value="Membr-assoc_MAPEG"/>
</dbReference>
<proteinExistence type="predicted"/>
<comment type="caution">
    <text evidence="6">The sequence shown here is derived from an EMBL/GenBank/DDBJ whole genome shotgun (WGS) entry which is preliminary data.</text>
</comment>
<dbReference type="Pfam" id="PF01124">
    <property type="entry name" value="MAPEG"/>
    <property type="match status" value="1"/>
</dbReference>
<dbReference type="Proteomes" id="UP001200557">
    <property type="component" value="Unassembled WGS sequence"/>
</dbReference>
<dbReference type="EMBL" id="JAKGAQ010000001">
    <property type="protein sequence ID" value="MCF2870179.1"/>
    <property type="molecule type" value="Genomic_DNA"/>
</dbReference>
<evidence type="ECO:0000256" key="2">
    <source>
        <dbReference type="ARBA" id="ARBA00022692"/>
    </source>
</evidence>
<dbReference type="Gene3D" id="1.20.120.550">
    <property type="entry name" value="Membrane associated eicosanoid/glutathione metabolism-like domain"/>
    <property type="match status" value="1"/>
</dbReference>
<dbReference type="PANTHER" id="PTHR35814">
    <property type="match status" value="1"/>
</dbReference>
<dbReference type="PANTHER" id="PTHR35814:SF1">
    <property type="entry name" value="GLUTATHIONE S-TRANSFERASE-RELATED"/>
    <property type="match status" value="1"/>
</dbReference>
<feature type="transmembrane region" description="Helical" evidence="5">
    <location>
        <begin position="103"/>
        <end position="125"/>
    </location>
</feature>
<keyword evidence="7" id="KW-1185">Reference proteome</keyword>
<dbReference type="RefSeq" id="WP_235224291.1">
    <property type="nucleotide sequence ID" value="NZ_JAKGAQ010000001.1"/>
</dbReference>
<name>A0ABS9CUU0_9RHOB</name>
<dbReference type="SUPFAM" id="SSF161084">
    <property type="entry name" value="MAPEG domain-like"/>
    <property type="match status" value="1"/>
</dbReference>
<evidence type="ECO:0000313" key="7">
    <source>
        <dbReference type="Proteomes" id="UP001200557"/>
    </source>
</evidence>
<evidence type="ECO:0000256" key="1">
    <source>
        <dbReference type="ARBA" id="ARBA00004370"/>
    </source>
</evidence>
<keyword evidence="4 5" id="KW-0472">Membrane</keyword>
<gene>
    <name evidence="6" type="ORF">L0664_03795</name>
</gene>
<keyword evidence="2 5" id="KW-0812">Transmembrane</keyword>
<evidence type="ECO:0000256" key="4">
    <source>
        <dbReference type="ARBA" id="ARBA00023136"/>
    </source>
</evidence>
<dbReference type="InterPro" id="IPR023352">
    <property type="entry name" value="MAPEG-like_dom_sf"/>
</dbReference>
<feature type="transmembrane region" description="Helical" evidence="5">
    <location>
        <begin position="70"/>
        <end position="91"/>
    </location>
</feature>
<accession>A0ABS9CUU0</accession>
<organism evidence="6 7">
    <name type="scientific">Octadecabacter dasysiphoniae</name>
    <dbReference type="NCBI Taxonomy" id="2909341"/>
    <lineage>
        <taxon>Bacteria</taxon>
        <taxon>Pseudomonadati</taxon>
        <taxon>Pseudomonadota</taxon>
        <taxon>Alphaproteobacteria</taxon>
        <taxon>Rhodobacterales</taxon>
        <taxon>Roseobacteraceae</taxon>
        <taxon>Octadecabacter</taxon>
    </lineage>
</organism>
<evidence type="ECO:0000313" key="6">
    <source>
        <dbReference type="EMBL" id="MCF2870179.1"/>
    </source>
</evidence>
<evidence type="ECO:0000256" key="3">
    <source>
        <dbReference type="ARBA" id="ARBA00022989"/>
    </source>
</evidence>
<feature type="transmembrane region" description="Helical" evidence="5">
    <location>
        <begin position="6"/>
        <end position="25"/>
    </location>
</feature>
<comment type="subcellular location">
    <subcellularLocation>
        <location evidence="1">Membrane</location>
    </subcellularLocation>
</comment>
<keyword evidence="3 5" id="KW-1133">Transmembrane helix</keyword>
<reference evidence="6 7" key="1">
    <citation type="submission" date="2022-01" db="EMBL/GenBank/DDBJ databases">
        <title>Octadecabacter sp. nov., isolated from a marine alga.</title>
        <authorList>
            <person name="Jin M.S."/>
            <person name="Kim H.M."/>
            <person name="Han D.M."/>
            <person name="Jung J.J."/>
            <person name="Jeon C.O."/>
        </authorList>
    </citation>
    <scope>NUCLEOTIDE SEQUENCE [LARGE SCALE GENOMIC DNA]</scope>
    <source>
        <strain evidence="6 7">G9-8</strain>
    </source>
</reference>
<protein>
    <submittedName>
        <fullName evidence="6">MAPEG family protein</fullName>
    </submittedName>
</protein>
<sequence length="128" mass="13811">MITSIYAIPLAVLFIILSVRVITYRRANQLGLGDHGDKSLMKRMRAHANFTEYTPFALVLMIMVELHGPGAIILHVIGGLLLAGRLAHGYGFSASPPKMNLRVGGMALTFASYLVSIGALVYLVMGPV</sequence>
<evidence type="ECO:0000256" key="5">
    <source>
        <dbReference type="SAM" id="Phobius"/>
    </source>
</evidence>